<sequence>MPLLRELSTLLLKARASLALVRDGRAVVGELRQQAPVAPGSIEAVVYFPDGAVNAYQVRQWYEPLRRLAETHPVAVIARRADAARLLLAECPLPVVLLSTMGEIETWLGTQRVGVIFYVNQNQANFAALRFAGPAHVFVSHGESEKAYMVSNQLKAYDQVFVAGPAAVRRIARSIRGLAPERLVEIGRPQVDVRHAGPDLPADDRVVVLYAPTWEGDRPSMEYSSLASHGAAMVAALVGDPRYRVVYRPHPRTGVQDSAYSAAHRAVVGVLAAANAADPAAAHVVDTDSPFGWHLAAADVCIADLSAVAYDWMATGKPLVLTRPAAAQATVEGSELAAAVPLLDAAHAGQVTSRIADLMAGQDDGYAALVRDFFGDTAPGASTARFLAAADALIAERASEEVA</sequence>
<accession>A0ABT7S816</accession>
<dbReference type="RefSeq" id="WP_289447185.1">
    <property type="nucleotide sequence ID" value="NZ_JAUCGR010000002.1"/>
</dbReference>
<gene>
    <name evidence="1" type="ORF">QRT05_10515</name>
</gene>
<name>A0ABT7S816_9CELL</name>
<dbReference type="InterPro" id="IPR007554">
    <property type="entry name" value="Glycerophosphate_synth"/>
</dbReference>
<organism evidence="1 2">
    <name type="scientific">Cellulomonas edaphi</name>
    <dbReference type="NCBI Taxonomy" id="3053468"/>
    <lineage>
        <taxon>Bacteria</taxon>
        <taxon>Bacillati</taxon>
        <taxon>Actinomycetota</taxon>
        <taxon>Actinomycetes</taxon>
        <taxon>Micrococcales</taxon>
        <taxon>Cellulomonadaceae</taxon>
        <taxon>Cellulomonas</taxon>
    </lineage>
</organism>
<dbReference type="Pfam" id="PF04464">
    <property type="entry name" value="Glyphos_transf"/>
    <property type="match status" value="1"/>
</dbReference>
<protein>
    <submittedName>
        <fullName evidence="1">CDP-glycerol glycerophosphotransferase family protein</fullName>
    </submittedName>
</protein>
<keyword evidence="2" id="KW-1185">Reference proteome</keyword>
<dbReference type="Proteomes" id="UP001321453">
    <property type="component" value="Unassembled WGS sequence"/>
</dbReference>
<dbReference type="SUPFAM" id="SSF53756">
    <property type="entry name" value="UDP-Glycosyltransferase/glycogen phosphorylase"/>
    <property type="match status" value="1"/>
</dbReference>
<dbReference type="EMBL" id="JAUCGR010000002">
    <property type="protein sequence ID" value="MDM7831765.1"/>
    <property type="molecule type" value="Genomic_DNA"/>
</dbReference>
<comment type="caution">
    <text evidence="1">The sequence shown here is derived from an EMBL/GenBank/DDBJ whole genome shotgun (WGS) entry which is preliminary data.</text>
</comment>
<evidence type="ECO:0000313" key="1">
    <source>
        <dbReference type="EMBL" id="MDM7831765.1"/>
    </source>
</evidence>
<dbReference type="Gene3D" id="3.40.50.12580">
    <property type="match status" value="1"/>
</dbReference>
<evidence type="ECO:0000313" key="2">
    <source>
        <dbReference type="Proteomes" id="UP001321453"/>
    </source>
</evidence>
<dbReference type="InterPro" id="IPR043148">
    <property type="entry name" value="TagF_C"/>
</dbReference>
<proteinExistence type="predicted"/>
<reference evidence="1 2" key="1">
    <citation type="submission" date="2023-06" db="EMBL/GenBank/DDBJ databases">
        <title>Cellulomonas sp. MW9 Whole genome sequence.</title>
        <authorList>
            <person name="Park S."/>
        </authorList>
    </citation>
    <scope>NUCLEOTIDE SEQUENCE [LARGE SCALE GENOMIC DNA]</scope>
    <source>
        <strain evidence="1 2">MW9</strain>
    </source>
</reference>